<name>C5CDL5_KOSOT</name>
<sequence>MVSTFGAEVLDCVHDACEAVSWWSGAHEVEACRR</sequence>
<evidence type="ECO:0000313" key="1">
    <source>
        <dbReference type="EMBL" id="ACR80027.1"/>
    </source>
</evidence>
<reference evidence="1 2" key="2">
    <citation type="journal article" date="2011" name="J. Bacteriol.">
        <title>Genome Sequence of Kosmotoga olearia Strain TBF 19.5.1, a Thermophilic Bacterium with a Wide Growth Temperature Range, Isolated from the Troll B Oil Platform in the North Sea.</title>
        <authorList>
            <person name="Swithers K.S."/>
            <person name="Dipippo J.L."/>
            <person name="Bruce D.C."/>
            <person name="Detter C."/>
            <person name="Tapia R."/>
            <person name="Han S."/>
            <person name="Goodwin L.A."/>
            <person name="Han J."/>
            <person name="Woyke T."/>
            <person name="Pitluck S."/>
            <person name="Pennacchio L."/>
            <person name="Nolan M."/>
            <person name="Mikhailova N."/>
            <person name="Land M.L."/>
            <person name="Nesbo C.L."/>
            <person name="Gogarten J.P."/>
            <person name="Noll K.M."/>
        </authorList>
    </citation>
    <scope>NUCLEOTIDE SEQUENCE [LARGE SCALE GENOMIC DNA]</scope>
    <source>
        <strain evidence="2">ATCC BAA-1733 / DSM 21960 / TBF 19.5.1</strain>
    </source>
</reference>
<keyword evidence="2" id="KW-1185">Reference proteome</keyword>
<dbReference type="HOGENOM" id="CLU_3374269_0_0_0"/>
<protein>
    <submittedName>
        <fullName evidence="1">Uncharacterized protein</fullName>
    </submittedName>
</protein>
<dbReference type="Proteomes" id="UP000002382">
    <property type="component" value="Chromosome"/>
</dbReference>
<dbReference type="AlphaFoldDB" id="C5CDL5"/>
<gene>
    <name evidence="1" type="ordered locus">Kole_1333</name>
</gene>
<dbReference type="KEGG" id="kol:Kole_1333"/>
<evidence type="ECO:0000313" key="2">
    <source>
        <dbReference type="Proteomes" id="UP000002382"/>
    </source>
</evidence>
<reference evidence="1 2" key="1">
    <citation type="submission" date="2009-06" db="EMBL/GenBank/DDBJ databases">
        <title>Complete sequence of Thermotogales bacterium TBF 19.5.1.</title>
        <authorList>
            <consortium name="US DOE Joint Genome Institute"/>
            <person name="Lucas S."/>
            <person name="Copeland A."/>
            <person name="Lapidus A."/>
            <person name="Glavina del Rio T."/>
            <person name="Tice H."/>
            <person name="Bruce D."/>
            <person name="Goodwin L."/>
            <person name="Pitluck S."/>
            <person name="Chertkov O."/>
            <person name="Brettin T."/>
            <person name="Detter J.C."/>
            <person name="Han C."/>
            <person name="Schmutz J."/>
            <person name="Larimer F."/>
            <person name="Land M."/>
            <person name="Hauser L."/>
            <person name="Kyrpides N."/>
            <person name="Ovchinnikova G."/>
            <person name="Noll K."/>
        </authorList>
    </citation>
    <scope>NUCLEOTIDE SEQUENCE [LARGE SCALE GENOMIC DNA]</scope>
    <source>
        <strain evidence="2">ATCC BAA-1733 / DSM 21960 / TBF 19.5.1</strain>
    </source>
</reference>
<dbReference type="EMBL" id="CP001634">
    <property type="protein sequence ID" value="ACR80027.1"/>
    <property type="molecule type" value="Genomic_DNA"/>
</dbReference>
<dbReference type="STRING" id="521045.Kole_1333"/>
<proteinExistence type="predicted"/>
<accession>C5CDL5</accession>
<organism evidence="1 2">
    <name type="scientific">Kosmotoga olearia (strain ATCC BAA-1733 / DSM 21960 / TBF 19.5.1)</name>
    <dbReference type="NCBI Taxonomy" id="521045"/>
    <lineage>
        <taxon>Bacteria</taxon>
        <taxon>Thermotogati</taxon>
        <taxon>Thermotogota</taxon>
        <taxon>Thermotogae</taxon>
        <taxon>Kosmotogales</taxon>
        <taxon>Kosmotogaceae</taxon>
        <taxon>Kosmotoga</taxon>
    </lineage>
</organism>